<keyword evidence="3" id="KW-1185">Reference proteome</keyword>
<keyword evidence="1" id="KW-1133">Transmembrane helix</keyword>
<evidence type="ECO:0000313" key="3">
    <source>
        <dbReference type="Proteomes" id="UP001595906"/>
    </source>
</evidence>
<organism evidence="2 3">
    <name type="scientific">Parasediminibacterium paludis</name>
    <dbReference type="NCBI Taxonomy" id="908966"/>
    <lineage>
        <taxon>Bacteria</taxon>
        <taxon>Pseudomonadati</taxon>
        <taxon>Bacteroidota</taxon>
        <taxon>Chitinophagia</taxon>
        <taxon>Chitinophagales</taxon>
        <taxon>Chitinophagaceae</taxon>
        <taxon>Parasediminibacterium</taxon>
    </lineage>
</organism>
<dbReference type="Proteomes" id="UP001595906">
    <property type="component" value="Unassembled WGS sequence"/>
</dbReference>
<protein>
    <submittedName>
        <fullName evidence="2">DedA family protein</fullName>
    </submittedName>
</protein>
<dbReference type="InterPro" id="IPR051311">
    <property type="entry name" value="DedA_domain"/>
</dbReference>
<keyword evidence="1" id="KW-0812">Transmembrane</keyword>
<evidence type="ECO:0000313" key="2">
    <source>
        <dbReference type="EMBL" id="MFC4233579.1"/>
    </source>
</evidence>
<gene>
    <name evidence="2" type="ORF">ACFOW1_16880</name>
</gene>
<feature type="transmembrane region" description="Helical" evidence="1">
    <location>
        <begin position="40"/>
        <end position="64"/>
    </location>
</feature>
<sequence length="194" mass="21408">MEHILHLLSRYQYLILFPLAIVEGPIVAVIAGLLCSNQILNISLVYPIIVAGDITGDSLCYLFGRFGVPNFIKKIALKLGFKPEKIVVVRSYFDTNPIKTISLSKITLGIGVAGIYLAGNAKIPYKKFIIVCFATSALQYIFYLTIGLLFGSAYMQISRYLDVASTLIILAALAVLLWLFIKSKLKNKAATIQE</sequence>
<evidence type="ECO:0000256" key="1">
    <source>
        <dbReference type="SAM" id="Phobius"/>
    </source>
</evidence>
<dbReference type="RefSeq" id="WP_379015924.1">
    <property type="nucleotide sequence ID" value="NZ_JBHSDC010000031.1"/>
</dbReference>
<name>A0ABV8Q2T2_9BACT</name>
<comment type="caution">
    <text evidence="2">The sequence shown here is derived from an EMBL/GenBank/DDBJ whole genome shotgun (WGS) entry which is preliminary data.</text>
</comment>
<feature type="transmembrane region" description="Helical" evidence="1">
    <location>
        <begin position="163"/>
        <end position="181"/>
    </location>
</feature>
<accession>A0ABV8Q2T2</accession>
<dbReference type="PANTHER" id="PTHR42709:SF2">
    <property type="entry name" value="INNER MEMBRANE PROTEIN YOHD"/>
    <property type="match status" value="1"/>
</dbReference>
<proteinExistence type="predicted"/>
<feature type="transmembrane region" description="Helical" evidence="1">
    <location>
        <begin position="128"/>
        <end position="151"/>
    </location>
</feature>
<feature type="transmembrane region" description="Helical" evidence="1">
    <location>
        <begin position="12"/>
        <end position="34"/>
    </location>
</feature>
<dbReference type="EMBL" id="JBHSDC010000031">
    <property type="protein sequence ID" value="MFC4233579.1"/>
    <property type="molecule type" value="Genomic_DNA"/>
</dbReference>
<dbReference type="PANTHER" id="PTHR42709">
    <property type="entry name" value="ALKALINE PHOSPHATASE LIKE PROTEIN"/>
    <property type="match status" value="1"/>
</dbReference>
<reference evidence="3" key="1">
    <citation type="journal article" date="2019" name="Int. J. Syst. Evol. Microbiol.">
        <title>The Global Catalogue of Microorganisms (GCM) 10K type strain sequencing project: providing services to taxonomists for standard genome sequencing and annotation.</title>
        <authorList>
            <consortium name="The Broad Institute Genomics Platform"/>
            <consortium name="The Broad Institute Genome Sequencing Center for Infectious Disease"/>
            <person name="Wu L."/>
            <person name="Ma J."/>
        </authorList>
    </citation>
    <scope>NUCLEOTIDE SEQUENCE [LARGE SCALE GENOMIC DNA]</scope>
    <source>
        <strain evidence="3">CECT 8010</strain>
    </source>
</reference>
<keyword evidence="1" id="KW-0472">Membrane</keyword>